<dbReference type="Pfam" id="PF12697">
    <property type="entry name" value="Abhydrolase_6"/>
    <property type="match status" value="1"/>
</dbReference>
<organism evidence="3 4">
    <name type="scientific">Mumia zhuanghuii</name>
    <dbReference type="NCBI Taxonomy" id="2585211"/>
    <lineage>
        <taxon>Bacteria</taxon>
        <taxon>Bacillati</taxon>
        <taxon>Actinomycetota</taxon>
        <taxon>Actinomycetes</taxon>
        <taxon>Propionibacteriales</taxon>
        <taxon>Nocardioidaceae</taxon>
        <taxon>Mumia</taxon>
    </lineage>
</organism>
<dbReference type="EMBL" id="VDFR01000066">
    <property type="protein sequence ID" value="TNC45379.1"/>
    <property type="molecule type" value="Genomic_DNA"/>
</dbReference>
<dbReference type="OrthoDB" id="9773549at2"/>
<dbReference type="GO" id="GO:0080030">
    <property type="term" value="F:methyl indole-3-acetate esterase activity"/>
    <property type="evidence" value="ECO:0007669"/>
    <property type="project" value="TreeGrafter"/>
</dbReference>
<keyword evidence="3" id="KW-0378">Hydrolase</keyword>
<evidence type="ECO:0000313" key="3">
    <source>
        <dbReference type="EMBL" id="TNC45379.1"/>
    </source>
</evidence>
<dbReference type="GO" id="GO:0080032">
    <property type="term" value="F:methyl jasmonate esterase activity"/>
    <property type="evidence" value="ECO:0007669"/>
    <property type="project" value="TreeGrafter"/>
</dbReference>
<evidence type="ECO:0000256" key="1">
    <source>
        <dbReference type="SAM" id="MobiDB-lite"/>
    </source>
</evidence>
<dbReference type="InterPro" id="IPR045889">
    <property type="entry name" value="MES/HNL"/>
</dbReference>
<proteinExistence type="predicted"/>
<accession>A0A5C4MNA0</accession>
<reference evidence="3 4" key="1">
    <citation type="submission" date="2019-05" db="EMBL/GenBank/DDBJ databases">
        <title>Mumia sp. nov., isolated from the intestinal contents of plateau pika (Ochotona curzoniae) in the Qinghai-Tibet plateau of China.</title>
        <authorList>
            <person name="Tian Z."/>
        </authorList>
    </citation>
    <scope>NUCLEOTIDE SEQUENCE [LARGE SCALE GENOMIC DNA]</scope>
    <source>
        <strain evidence="4">527</strain>
    </source>
</reference>
<evidence type="ECO:0000259" key="2">
    <source>
        <dbReference type="Pfam" id="PF12697"/>
    </source>
</evidence>
<dbReference type="Gene3D" id="3.40.50.1820">
    <property type="entry name" value="alpha/beta hydrolase"/>
    <property type="match status" value="1"/>
</dbReference>
<feature type="region of interest" description="Disordered" evidence="1">
    <location>
        <begin position="1"/>
        <end position="63"/>
    </location>
</feature>
<dbReference type="PANTHER" id="PTHR10992:SF1086">
    <property type="entry name" value="AB HYDROLASE-1 DOMAIN-CONTAINING PROTEIN"/>
    <property type="match status" value="1"/>
</dbReference>
<comment type="caution">
    <text evidence="3">The sequence shown here is derived from an EMBL/GenBank/DDBJ whole genome shotgun (WGS) entry which is preliminary data.</text>
</comment>
<dbReference type="SUPFAM" id="SSF53474">
    <property type="entry name" value="alpha/beta-Hydrolases"/>
    <property type="match status" value="1"/>
</dbReference>
<protein>
    <submittedName>
        <fullName evidence="3">Alpha/beta hydrolase</fullName>
    </submittedName>
</protein>
<gene>
    <name evidence="3" type="ORF">FHE65_14580</name>
</gene>
<dbReference type="Proteomes" id="UP000306740">
    <property type="component" value="Unassembled WGS sequence"/>
</dbReference>
<dbReference type="InterPro" id="IPR000073">
    <property type="entry name" value="AB_hydrolase_1"/>
</dbReference>
<dbReference type="AlphaFoldDB" id="A0A5C4MNA0"/>
<sequence length="299" mass="31463">MPRPTLDARSGGSDPLHPSALLRHRRGVRGVHPAPGVRRPHGGDVRAPAPVRLLPPRVPRGRARRAGPAVTTFLLVHGAFRGGWSWRRVRPLLAAAGHDVYAPSLAGAGERASTEVTGLADWVDELAALIELEDLDELVLAGHSQGGVVVRALADRVPERLRHVVYLDAAVPDPGERAVDLTPAPPGVSLPPRETLVPARPPVSGGDLDDATAAWLGARLTPTPFAPSLDPLRVADAHAVPVTYVFCAATPAGYPAQTTRERLDARGVAYDVIEAGHDAPLTAPDVVADLLMRAAARPA</sequence>
<name>A0A5C4MNA0_9ACTN</name>
<feature type="compositionally biased region" description="Low complexity" evidence="1">
    <location>
        <begin position="45"/>
        <end position="55"/>
    </location>
</feature>
<evidence type="ECO:0000313" key="4">
    <source>
        <dbReference type="Proteomes" id="UP000306740"/>
    </source>
</evidence>
<dbReference type="PANTHER" id="PTHR10992">
    <property type="entry name" value="METHYLESTERASE FAMILY MEMBER"/>
    <property type="match status" value="1"/>
</dbReference>
<dbReference type="InterPro" id="IPR029058">
    <property type="entry name" value="AB_hydrolase_fold"/>
</dbReference>
<feature type="domain" description="AB hydrolase-1" evidence="2">
    <location>
        <begin position="73"/>
        <end position="289"/>
    </location>
</feature>